<organism evidence="2 3">
    <name type="scientific">Aphanomyces euteiches</name>
    <dbReference type="NCBI Taxonomy" id="100861"/>
    <lineage>
        <taxon>Eukaryota</taxon>
        <taxon>Sar</taxon>
        <taxon>Stramenopiles</taxon>
        <taxon>Oomycota</taxon>
        <taxon>Saprolegniomycetes</taxon>
        <taxon>Saprolegniales</taxon>
        <taxon>Verrucalvaceae</taxon>
        <taxon>Aphanomyces</taxon>
    </lineage>
</organism>
<evidence type="ECO:0000256" key="1">
    <source>
        <dbReference type="SAM" id="Phobius"/>
    </source>
</evidence>
<feature type="transmembrane region" description="Helical" evidence="1">
    <location>
        <begin position="216"/>
        <end position="237"/>
    </location>
</feature>
<feature type="transmembrane region" description="Helical" evidence="1">
    <location>
        <begin position="184"/>
        <end position="204"/>
    </location>
</feature>
<accession>A0A6G0W5C2</accession>
<dbReference type="InterPro" id="IPR011701">
    <property type="entry name" value="MFS"/>
</dbReference>
<keyword evidence="3" id="KW-1185">Reference proteome</keyword>
<keyword evidence="1" id="KW-0472">Membrane</keyword>
<dbReference type="InterPro" id="IPR050327">
    <property type="entry name" value="Proton-linked_MCT"/>
</dbReference>
<keyword evidence="1" id="KW-0812">Transmembrane</keyword>
<feature type="transmembrane region" description="Helical" evidence="1">
    <location>
        <begin position="442"/>
        <end position="462"/>
    </location>
</feature>
<feature type="transmembrane region" description="Helical" evidence="1">
    <location>
        <begin position="156"/>
        <end position="178"/>
    </location>
</feature>
<dbReference type="SUPFAM" id="SSF103473">
    <property type="entry name" value="MFS general substrate transporter"/>
    <property type="match status" value="1"/>
</dbReference>
<dbReference type="Pfam" id="PF07690">
    <property type="entry name" value="MFS_1"/>
    <property type="match status" value="1"/>
</dbReference>
<name>A0A6G0W5C2_9STRA</name>
<dbReference type="InterPro" id="IPR036259">
    <property type="entry name" value="MFS_trans_sf"/>
</dbReference>
<dbReference type="AlphaFoldDB" id="A0A6G0W5C2"/>
<feature type="transmembrane region" description="Helical" evidence="1">
    <location>
        <begin position="126"/>
        <end position="149"/>
    </location>
</feature>
<evidence type="ECO:0008006" key="4">
    <source>
        <dbReference type="Google" id="ProtNLM"/>
    </source>
</evidence>
<feature type="transmembrane region" description="Helical" evidence="1">
    <location>
        <begin position="92"/>
        <end position="114"/>
    </location>
</feature>
<dbReference type="Proteomes" id="UP000481153">
    <property type="component" value="Unassembled WGS sequence"/>
</dbReference>
<comment type="caution">
    <text evidence="2">The sequence shown here is derived from an EMBL/GenBank/DDBJ whole genome shotgun (WGS) entry which is preliminary data.</text>
</comment>
<dbReference type="VEuPathDB" id="FungiDB:AeMF1_013641"/>
<proteinExistence type="predicted"/>
<evidence type="ECO:0000313" key="3">
    <source>
        <dbReference type="Proteomes" id="UP000481153"/>
    </source>
</evidence>
<dbReference type="EMBL" id="VJMJ01000343">
    <property type="protein sequence ID" value="KAF0722222.1"/>
    <property type="molecule type" value="Genomic_DNA"/>
</dbReference>
<feature type="transmembrane region" description="Helical" evidence="1">
    <location>
        <begin position="343"/>
        <end position="362"/>
    </location>
</feature>
<sequence>MQSRPRDTRGEEPSPWLHSEVHPTMLRPELGWAPLNSQKRRSCYCFHRLLSYWRINIPPKTAAELEAESSLFVVGFPSGRYAATRRVSFHRLALALMAILTQACIGSVFAFNTLAPWLDNYFKETASFRIFLTSILSFGVVAAVSGPWLERCGPRLGLGVGCAMFGLGLILSQVAVAVQSIDLLYVGYGGLVGAGQGILLLSSISTVQKWFPDWRGIVTAICIGANSMGSVAWAWWYELLFRHSTALNYVFLLTGGISIVILAISALVFRTPPPTFSVNGLDIHCLPVSSASRNAQAVDQYLGQGMTLVNYAALEPTQVETDKDYFEQVKGLTLAQCIFSTDFFWLYVACAANMMPGILFLPQAIQAFTNIANQSTQQAATFVWNISLSNCSGVIVAPLASDLLIRLFYVNPAFGRKLVFTVMLLTQAVMLPLVSANLTQPVPWYALTFACGGGFGLMPCLVSDLFGVYNSGTMYGLTLSSRAIGAAIVGFLLPSLQPTKSALDNQFQAMLILAIVGVVAMLFVRTNSVDRFYHGYRLTVCGMTVFQVPFRRKAPATEASNTQRMESTNAFFLVNSSSMMQRSPIEESI</sequence>
<dbReference type="PANTHER" id="PTHR11360">
    <property type="entry name" value="MONOCARBOXYLATE TRANSPORTER"/>
    <property type="match status" value="1"/>
</dbReference>
<keyword evidence="1" id="KW-1133">Transmembrane helix</keyword>
<feature type="transmembrane region" description="Helical" evidence="1">
    <location>
        <begin position="417"/>
        <end position="436"/>
    </location>
</feature>
<protein>
    <recommendedName>
        <fullName evidence="4">Major facilitator superfamily (MFS) profile domain-containing protein</fullName>
    </recommendedName>
</protein>
<feature type="transmembrane region" description="Helical" evidence="1">
    <location>
        <begin position="474"/>
        <end position="494"/>
    </location>
</feature>
<dbReference type="GO" id="GO:0022857">
    <property type="term" value="F:transmembrane transporter activity"/>
    <property type="evidence" value="ECO:0007669"/>
    <property type="project" value="InterPro"/>
</dbReference>
<feature type="transmembrane region" description="Helical" evidence="1">
    <location>
        <begin position="382"/>
        <end position="405"/>
    </location>
</feature>
<reference evidence="2 3" key="1">
    <citation type="submission" date="2019-07" db="EMBL/GenBank/DDBJ databases">
        <title>Genomics analysis of Aphanomyces spp. identifies a new class of oomycete effector associated with host adaptation.</title>
        <authorList>
            <person name="Gaulin E."/>
        </authorList>
    </citation>
    <scope>NUCLEOTIDE SEQUENCE [LARGE SCALE GENOMIC DNA]</scope>
    <source>
        <strain evidence="2 3">ATCC 201684</strain>
    </source>
</reference>
<feature type="transmembrane region" description="Helical" evidence="1">
    <location>
        <begin position="506"/>
        <end position="524"/>
    </location>
</feature>
<gene>
    <name evidence="2" type="ORF">Ae201684_018604</name>
</gene>
<dbReference type="Gene3D" id="1.20.1250.20">
    <property type="entry name" value="MFS general substrate transporter like domains"/>
    <property type="match status" value="1"/>
</dbReference>
<dbReference type="PANTHER" id="PTHR11360:SF317">
    <property type="entry name" value="MAJOR FACILITATOR SUPERFAMILY (MFS) PROFILE DOMAIN-CONTAINING PROTEIN-RELATED"/>
    <property type="match status" value="1"/>
</dbReference>
<evidence type="ECO:0000313" key="2">
    <source>
        <dbReference type="EMBL" id="KAF0722222.1"/>
    </source>
</evidence>
<feature type="transmembrane region" description="Helical" evidence="1">
    <location>
        <begin position="249"/>
        <end position="269"/>
    </location>
</feature>